<feature type="domain" description="G-protein coupled receptors family 1 profile" evidence="13">
    <location>
        <begin position="22"/>
        <end position="279"/>
    </location>
</feature>
<feature type="transmembrane region" description="Helical" evidence="12">
    <location>
        <begin position="224"/>
        <end position="243"/>
    </location>
</feature>
<keyword evidence="8" id="KW-0675">Receptor</keyword>
<feature type="compositionally biased region" description="Low complexity" evidence="11">
    <location>
        <begin position="352"/>
        <end position="367"/>
    </location>
</feature>
<evidence type="ECO:0000256" key="2">
    <source>
        <dbReference type="ARBA" id="ARBA00022475"/>
    </source>
</evidence>
<dbReference type="GO" id="GO:0005886">
    <property type="term" value="C:plasma membrane"/>
    <property type="evidence" value="ECO:0007669"/>
    <property type="project" value="UniProtKB-SubCell"/>
</dbReference>
<evidence type="ECO:0000256" key="10">
    <source>
        <dbReference type="ARBA" id="ARBA00023224"/>
    </source>
</evidence>
<evidence type="ECO:0000256" key="3">
    <source>
        <dbReference type="ARBA" id="ARBA00022692"/>
    </source>
</evidence>
<dbReference type="GO" id="GO:0001609">
    <property type="term" value="F:G protein-coupled adenosine receptor activity"/>
    <property type="evidence" value="ECO:0007669"/>
    <property type="project" value="InterPro"/>
</dbReference>
<dbReference type="PANTHER" id="PTHR24246">
    <property type="entry name" value="OLFACTORY RECEPTOR AND ADENOSINE RECEPTOR"/>
    <property type="match status" value="1"/>
</dbReference>
<feature type="compositionally biased region" description="Basic and acidic residues" evidence="11">
    <location>
        <begin position="319"/>
        <end position="330"/>
    </location>
</feature>
<keyword evidence="2" id="KW-1003">Cell membrane</keyword>
<keyword evidence="4 12" id="KW-1133">Transmembrane helix</keyword>
<sequence length="374" mass="41579">MDLTSQIYISLEVIIGVAAIFGNALVLVAVMKYPRLRTVTNFFIASLAIADLLVGIIVAPLAALSYLGLPRDYMGCVLTNSVLVMLTQISIFSLVGVAVERFIAIRNPFFYQTHMTTRVATIIIFVTWVVAILIGLVPVFGWNLGPMDDNVCAFVKVIDMRYMVYFNFFGFVLSPLIIMFLIYSYIFYIVRQQMTKIFALEVMGNSENKKVKSKFMREVKAAKSLAVVIGIFAVCWLPLHILNSITLICDDPSCAYHYTILLAAILLSHVNSAINPFLYAIGNSQFQIAFKRMFCGKNAVMSNDDDFTFATKSKPNQRKSSDSVTSKHDAAVTYDQNGRDNAGFDASDESMAGSTSENNSANENAKNGEIFYIR</sequence>
<dbReference type="PANTHER" id="PTHR24246:SF27">
    <property type="entry name" value="ADENOSINE RECEPTOR, ISOFORM A"/>
    <property type="match status" value="1"/>
</dbReference>
<evidence type="ECO:0000256" key="7">
    <source>
        <dbReference type="ARBA" id="ARBA00023157"/>
    </source>
</evidence>
<dbReference type="Proteomes" id="UP001186944">
    <property type="component" value="Unassembled WGS sequence"/>
</dbReference>
<evidence type="ECO:0000256" key="4">
    <source>
        <dbReference type="ARBA" id="ARBA00022989"/>
    </source>
</evidence>
<keyword evidence="7" id="KW-1015">Disulfide bond</keyword>
<evidence type="ECO:0000256" key="11">
    <source>
        <dbReference type="SAM" id="MobiDB-lite"/>
    </source>
</evidence>
<protein>
    <recommendedName>
        <fullName evidence="13">G-protein coupled receptors family 1 profile domain-containing protein</fullName>
    </recommendedName>
</protein>
<dbReference type="Gene3D" id="1.20.1070.10">
    <property type="entry name" value="Rhodopsin 7-helix transmembrane proteins"/>
    <property type="match status" value="1"/>
</dbReference>
<dbReference type="PROSITE" id="PS50262">
    <property type="entry name" value="G_PROTEIN_RECEP_F1_2"/>
    <property type="match status" value="1"/>
</dbReference>
<dbReference type="InterPro" id="IPR017452">
    <property type="entry name" value="GPCR_Rhodpsn_7TM"/>
</dbReference>
<proteinExistence type="predicted"/>
<dbReference type="PROSITE" id="PS00237">
    <property type="entry name" value="G_PROTEIN_RECEP_F1_1"/>
    <property type="match status" value="1"/>
</dbReference>
<feature type="transmembrane region" description="Helical" evidence="12">
    <location>
        <begin position="119"/>
        <end position="142"/>
    </location>
</feature>
<dbReference type="SUPFAM" id="SSF81321">
    <property type="entry name" value="Family A G protein-coupled receptor-like"/>
    <property type="match status" value="1"/>
</dbReference>
<keyword evidence="9" id="KW-0325">Glycoprotein</keyword>
<evidence type="ECO:0000256" key="12">
    <source>
        <dbReference type="SAM" id="Phobius"/>
    </source>
</evidence>
<feature type="transmembrane region" description="Helical" evidence="12">
    <location>
        <begin position="42"/>
        <end position="69"/>
    </location>
</feature>
<accession>A0AA88Y6Z6</accession>
<comment type="subcellular location">
    <subcellularLocation>
        <location evidence="1">Cell membrane</location>
        <topology evidence="1">Multi-pass membrane protein</topology>
    </subcellularLocation>
</comment>
<keyword evidence="3 12" id="KW-0812">Transmembrane</keyword>
<dbReference type="Pfam" id="PF00001">
    <property type="entry name" value="7tm_1"/>
    <property type="match status" value="1"/>
</dbReference>
<evidence type="ECO:0000256" key="8">
    <source>
        <dbReference type="ARBA" id="ARBA00023170"/>
    </source>
</evidence>
<evidence type="ECO:0000256" key="5">
    <source>
        <dbReference type="ARBA" id="ARBA00023040"/>
    </source>
</evidence>
<feature type="transmembrane region" description="Helical" evidence="12">
    <location>
        <begin position="162"/>
        <end position="188"/>
    </location>
</feature>
<keyword evidence="10" id="KW-0807">Transducer</keyword>
<evidence type="ECO:0000313" key="14">
    <source>
        <dbReference type="EMBL" id="KAK3093959.1"/>
    </source>
</evidence>
<feature type="transmembrane region" description="Helical" evidence="12">
    <location>
        <begin position="255"/>
        <end position="282"/>
    </location>
</feature>
<feature type="transmembrane region" description="Helical" evidence="12">
    <location>
        <begin position="6"/>
        <end position="30"/>
    </location>
</feature>
<organism evidence="14 15">
    <name type="scientific">Pinctada imbricata</name>
    <name type="common">Atlantic pearl-oyster</name>
    <name type="synonym">Pinctada martensii</name>
    <dbReference type="NCBI Taxonomy" id="66713"/>
    <lineage>
        <taxon>Eukaryota</taxon>
        <taxon>Metazoa</taxon>
        <taxon>Spiralia</taxon>
        <taxon>Lophotrochozoa</taxon>
        <taxon>Mollusca</taxon>
        <taxon>Bivalvia</taxon>
        <taxon>Autobranchia</taxon>
        <taxon>Pteriomorphia</taxon>
        <taxon>Pterioida</taxon>
        <taxon>Pterioidea</taxon>
        <taxon>Pteriidae</taxon>
        <taxon>Pinctada</taxon>
    </lineage>
</organism>
<dbReference type="SMART" id="SM01381">
    <property type="entry name" value="7TM_GPCR_Srsx"/>
    <property type="match status" value="1"/>
</dbReference>
<dbReference type="InterPro" id="IPR001634">
    <property type="entry name" value="Adenosn_rcpt"/>
</dbReference>
<feature type="region of interest" description="Disordered" evidence="11">
    <location>
        <begin position="311"/>
        <end position="367"/>
    </location>
</feature>
<gene>
    <name evidence="14" type="ORF">FSP39_022288</name>
</gene>
<name>A0AA88Y6Z6_PINIB</name>
<comment type="caution">
    <text evidence="14">The sequence shown here is derived from an EMBL/GenBank/DDBJ whole genome shotgun (WGS) entry which is preliminary data.</text>
</comment>
<dbReference type="EMBL" id="VSWD01000009">
    <property type="protein sequence ID" value="KAK3093959.1"/>
    <property type="molecule type" value="Genomic_DNA"/>
</dbReference>
<dbReference type="InterPro" id="IPR000276">
    <property type="entry name" value="GPCR_Rhodpsn"/>
</dbReference>
<dbReference type="AlphaFoldDB" id="A0AA88Y6Z6"/>
<keyword evidence="5" id="KW-0297">G-protein coupled receptor</keyword>
<evidence type="ECO:0000259" key="13">
    <source>
        <dbReference type="PROSITE" id="PS50262"/>
    </source>
</evidence>
<evidence type="ECO:0000313" key="15">
    <source>
        <dbReference type="Proteomes" id="UP001186944"/>
    </source>
</evidence>
<evidence type="ECO:0000256" key="9">
    <source>
        <dbReference type="ARBA" id="ARBA00023180"/>
    </source>
</evidence>
<reference evidence="14" key="1">
    <citation type="submission" date="2019-08" db="EMBL/GenBank/DDBJ databases">
        <title>The improved chromosome-level genome for the pearl oyster Pinctada fucata martensii using PacBio sequencing and Hi-C.</title>
        <authorList>
            <person name="Zheng Z."/>
        </authorList>
    </citation>
    <scope>NUCLEOTIDE SEQUENCE</scope>
    <source>
        <strain evidence="14">ZZ-2019</strain>
        <tissue evidence="14">Adductor muscle</tissue>
    </source>
</reference>
<keyword evidence="6 12" id="KW-0472">Membrane</keyword>
<keyword evidence="15" id="KW-1185">Reference proteome</keyword>
<dbReference type="PRINTS" id="PR00424">
    <property type="entry name" value="ADENOSINER"/>
</dbReference>
<feature type="transmembrane region" description="Helical" evidence="12">
    <location>
        <begin position="81"/>
        <end position="99"/>
    </location>
</feature>
<dbReference type="PRINTS" id="PR00237">
    <property type="entry name" value="GPCRRHODOPSN"/>
</dbReference>
<evidence type="ECO:0000256" key="1">
    <source>
        <dbReference type="ARBA" id="ARBA00004651"/>
    </source>
</evidence>
<evidence type="ECO:0000256" key="6">
    <source>
        <dbReference type="ARBA" id="ARBA00023136"/>
    </source>
</evidence>